<dbReference type="AlphaFoldDB" id="A0A9D7QMI1"/>
<evidence type="ECO:0000259" key="1">
    <source>
        <dbReference type="SMART" id="SM00530"/>
    </source>
</evidence>
<proteinExistence type="predicted"/>
<evidence type="ECO:0000313" key="3">
    <source>
        <dbReference type="Proteomes" id="UP000808146"/>
    </source>
</evidence>
<dbReference type="InterPro" id="IPR010982">
    <property type="entry name" value="Lambda_DNA-bd_dom_sf"/>
</dbReference>
<dbReference type="EMBL" id="JADKBR010000003">
    <property type="protein sequence ID" value="MBK8889940.1"/>
    <property type="molecule type" value="Genomic_DNA"/>
</dbReference>
<evidence type="ECO:0000313" key="2">
    <source>
        <dbReference type="EMBL" id="MBK8889940.1"/>
    </source>
</evidence>
<accession>A0A9D7QMI1</accession>
<sequence>MSEQRFNSVWDAIEDTPQQAASMRVRSELMMALQKWLKTEGLTQATAAGLFGVTQPRVSDLMRGRINLFSLDTLIDMAATAGLAPSVTIKKPKASKKAAHQEGLAA</sequence>
<name>A0A9D7QMI1_9RHOO</name>
<organism evidence="2 3">
    <name type="scientific">Candidatus Dechloromonas phosphorivorans</name>
    <dbReference type="NCBI Taxonomy" id="2899244"/>
    <lineage>
        <taxon>Bacteria</taxon>
        <taxon>Pseudomonadati</taxon>
        <taxon>Pseudomonadota</taxon>
        <taxon>Betaproteobacteria</taxon>
        <taxon>Rhodocyclales</taxon>
        <taxon>Azonexaceae</taxon>
        <taxon>Dechloromonas</taxon>
    </lineage>
</organism>
<reference evidence="2" key="1">
    <citation type="submission" date="2020-10" db="EMBL/GenBank/DDBJ databases">
        <title>Connecting structure to function with the recovery of over 1000 high-quality activated sludge metagenome-assembled genomes encoding full-length rRNA genes using long-read sequencing.</title>
        <authorList>
            <person name="Singleton C.M."/>
            <person name="Petriglieri F."/>
            <person name="Kristensen J.M."/>
            <person name="Kirkegaard R.H."/>
            <person name="Michaelsen T.Y."/>
            <person name="Andersen M.H."/>
            <person name="Karst S.M."/>
            <person name="Dueholm M.S."/>
            <person name="Nielsen P.H."/>
            <person name="Albertsen M."/>
        </authorList>
    </citation>
    <scope>NUCLEOTIDE SEQUENCE</scope>
    <source>
        <strain evidence="2">OdNE_18-Q3-R46-58_BAT3C.305</strain>
    </source>
</reference>
<feature type="domain" description="HTH cro/C1-type" evidence="1">
    <location>
        <begin position="32"/>
        <end position="88"/>
    </location>
</feature>
<dbReference type="InterPro" id="IPR039554">
    <property type="entry name" value="HigA2-like_HTH"/>
</dbReference>
<dbReference type="CDD" id="cd00093">
    <property type="entry name" value="HTH_XRE"/>
    <property type="match status" value="1"/>
</dbReference>
<dbReference type="Proteomes" id="UP000808146">
    <property type="component" value="Unassembled WGS sequence"/>
</dbReference>
<comment type="caution">
    <text evidence="2">The sequence shown here is derived from an EMBL/GenBank/DDBJ whole genome shotgun (WGS) entry which is preliminary data.</text>
</comment>
<dbReference type="SUPFAM" id="SSF47413">
    <property type="entry name" value="lambda repressor-like DNA-binding domains"/>
    <property type="match status" value="1"/>
</dbReference>
<dbReference type="GO" id="GO:0003677">
    <property type="term" value="F:DNA binding"/>
    <property type="evidence" value="ECO:0007669"/>
    <property type="project" value="InterPro"/>
</dbReference>
<gene>
    <name evidence="2" type="ORF">IPN75_05855</name>
</gene>
<dbReference type="SMART" id="SM00530">
    <property type="entry name" value="HTH_XRE"/>
    <property type="match status" value="1"/>
</dbReference>
<dbReference type="InterPro" id="IPR001387">
    <property type="entry name" value="Cro/C1-type_HTH"/>
</dbReference>
<dbReference type="Pfam" id="PF13744">
    <property type="entry name" value="HTH_37"/>
    <property type="match status" value="1"/>
</dbReference>
<dbReference type="Gene3D" id="1.10.260.40">
    <property type="entry name" value="lambda repressor-like DNA-binding domains"/>
    <property type="match status" value="1"/>
</dbReference>
<protein>
    <submittedName>
        <fullName evidence="2">XRE family transcriptional regulator</fullName>
    </submittedName>
</protein>